<name>A0A6U2Z028_9EUKA</name>
<dbReference type="InterPro" id="IPR005129">
    <property type="entry name" value="GTPase_ArgK"/>
</dbReference>
<dbReference type="SUPFAM" id="SSF52540">
    <property type="entry name" value="P-loop containing nucleoside triphosphate hydrolases"/>
    <property type="match status" value="1"/>
</dbReference>
<gene>
    <name evidence="2" type="ORF">LGLO00237_LOCUS15394</name>
</gene>
<dbReference type="Gene3D" id="3.40.50.300">
    <property type="entry name" value="P-loop containing nucleotide triphosphate hydrolases"/>
    <property type="match status" value="1"/>
</dbReference>
<dbReference type="InterPro" id="IPR027417">
    <property type="entry name" value="P-loop_NTPase"/>
</dbReference>
<reference evidence="2" key="1">
    <citation type="submission" date="2021-01" db="EMBL/GenBank/DDBJ databases">
        <authorList>
            <person name="Corre E."/>
            <person name="Pelletier E."/>
            <person name="Niang G."/>
            <person name="Scheremetjew M."/>
            <person name="Finn R."/>
            <person name="Kale V."/>
            <person name="Holt S."/>
            <person name="Cochrane G."/>
            <person name="Meng A."/>
            <person name="Brown T."/>
            <person name="Cohen L."/>
        </authorList>
    </citation>
    <scope>NUCLEOTIDE SEQUENCE</scope>
    <source>
        <strain evidence="2">CCCM811</strain>
    </source>
</reference>
<dbReference type="NCBIfam" id="TIGR00750">
    <property type="entry name" value="lao"/>
    <property type="match status" value="1"/>
</dbReference>
<accession>A0A6U2Z028</accession>
<dbReference type="NCBIfam" id="NF006958">
    <property type="entry name" value="PRK09435.1"/>
    <property type="match status" value="1"/>
</dbReference>
<organism evidence="2">
    <name type="scientific">Lotharella globosa</name>
    <dbReference type="NCBI Taxonomy" id="91324"/>
    <lineage>
        <taxon>Eukaryota</taxon>
        <taxon>Sar</taxon>
        <taxon>Rhizaria</taxon>
        <taxon>Cercozoa</taxon>
        <taxon>Chlorarachniophyceae</taxon>
        <taxon>Lotharella</taxon>
    </lineage>
</organism>
<proteinExistence type="inferred from homology"/>
<dbReference type="PANTHER" id="PTHR23408">
    <property type="entry name" value="METHYLMALONYL-COA MUTASE"/>
    <property type="match status" value="1"/>
</dbReference>
<evidence type="ECO:0000313" key="2">
    <source>
        <dbReference type="EMBL" id="CAE0663792.1"/>
    </source>
</evidence>
<dbReference type="EMBL" id="HBIV01021375">
    <property type="protein sequence ID" value="CAE0663792.1"/>
    <property type="molecule type" value="Transcribed_RNA"/>
</dbReference>
<dbReference type="PANTHER" id="PTHR23408:SF3">
    <property type="entry name" value="METHYLMALONIC ACIDURIA TYPE A PROTEIN, MITOCHONDRIAL"/>
    <property type="match status" value="1"/>
</dbReference>
<dbReference type="GO" id="GO:0005737">
    <property type="term" value="C:cytoplasm"/>
    <property type="evidence" value="ECO:0007669"/>
    <property type="project" value="TreeGrafter"/>
</dbReference>
<dbReference type="CDD" id="cd03114">
    <property type="entry name" value="MMAA-like"/>
    <property type="match status" value="1"/>
</dbReference>
<dbReference type="Gene3D" id="1.20.5.170">
    <property type="match status" value="1"/>
</dbReference>
<dbReference type="Pfam" id="PF03308">
    <property type="entry name" value="MeaB"/>
    <property type="match status" value="1"/>
</dbReference>
<evidence type="ECO:0000256" key="1">
    <source>
        <dbReference type="ARBA" id="ARBA00009625"/>
    </source>
</evidence>
<comment type="similarity">
    <text evidence="1">Belongs to the SIMIBI class G3E GTPase family. ArgK/MeaB subfamily.</text>
</comment>
<dbReference type="GO" id="GO:0003924">
    <property type="term" value="F:GTPase activity"/>
    <property type="evidence" value="ECO:0007669"/>
    <property type="project" value="InterPro"/>
</dbReference>
<dbReference type="GO" id="GO:0005525">
    <property type="term" value="F:GTP binding"/>
    <property type="evidence" value="ECO:0007669"/>
    <property type="project" value="InterPro"/>
</dbReference>
<sequence>MFWRVWRRRMTNRPQGMLVSRRGLKIDVADMARGIIDGKRGMLSRAITLVESSHPKHQEKAYQLFETLSNADFKEKTDAAQKKRFRLGITGPPGAGKSTFIASLGMLLLNRGHKVAVLAIDPSSTRTGGSILGDKTRMHDLSLEENAYIRPSPSGGHLGGIAQATAESASLCEAAGFDMTIIETVGVGQSETAVSEMVDMVLLLMPPAAGDDIQGMKKGIVELADLLVVNKADGELQAKARHTQSDYRHALQLLRPKYPFWSPKVLRCSSLPPTNKERGVDDSIAAVWDTVGEFREALEASHTIEMIRKTQREQMMWREIESQVRWLADNSTDPFLLSELKQVHIALGENRLAPRHAARRVLKALLKAGTVL</sequence>
<protein>
    <recommendedName>
        <fullName evidence="3">AAA+ ATPase domain-containing protein</fullName>
    </recommendedName>
</protein>
<dbReference type="AlphaFoldDB" id="A0A6U2Z028"/>
<evidence type="ECO:0008006" key="3">
    <source>
        <dbReference type="Google" id="ProtNLM"/>
    </source>
</evidence>